<dbReference type="AlphaFoldDB" id="A0A857C4U6"/>
<accession>A0A857C4U6</accession>
<dbReference type="OrthoDB" id="8455436at2"/>
<gene>
    <name evidence="2" type="ORF">GH266_04935</name>
</gene>
<keyword evidence="1" id="KW-0812">Transmembrane</keyword>
<dbReference type="EMBL" id="CP046908">
    <property type="protein sequence ID" value="QGZ33911.1"/>
    <property type="molecule type" value="Genomic_DNA"/>
</dbReference>
<dbReference type="KEGG" id="siw:GH266_04935"/>
<sequence>MLAKLAGSLLGSPYAIAALAALLGVGALLWTLRDVRQGGYEARVAQEVQDEVAAWRERNRDDARIRKLTDYELCRDYVRGGGELPDGGACEQLRGLHGQ</sequence>
<proteinExistence type="predicted"/>
<name>A0A857C4U6_9HYPH</name>
<organism evidence="2 3">
    <name type="scientific">Stappia indica</name>
    <dbReference type="NCBI Taxonomy" id="538381"/>
    <lineage>
        <taxon>Bacteria</taxon>
        <taxon>Pseudomonadati</taxon>
        <taxon>Pseudomonadota</taxon>
        <taxon>Alphaproteobacteria</taxon>
        <taxon>Hyphomicrobiales</taxon>
        <taxon>Stappiaceae</taxon>
        <taxon>Stappia</taxon>
    </lineage>
</organism>
<feature type="transmembrane region" description="Helical" evidence="1">
    <location>
        <begin position="12"/>
        <end position="32"/>
    </location>
</feature>
<dbReference type="RefSeq" id="WP_158192901.1">
    <property type="nucleotide sequence ID" value="NZ_CP046908.1"/>
</dbReference>
<evidence type="ECO:0000313" key="3">
    <source>
        <dbReference type="Proteomes" id="UP000435648"/>
    </source>
</evidence>
<keyword evidence="1" id="KW-0472">Membrane</keyword>
<protein>
    <submittedName>
        <fullName evidence="2">Uncharacterized protein</fullName>
    </submittedName>
</protein>
<dbReference type="Proteomes" id="UP000435648">
    <property type="component" value="Chromosome"/>
</dbReference>
<keyword evidence="1" id="KW-1133">Transmembrane helix</keyword>
<evidence type="ECO:0000256" key="1">
    <source>
        <dbReference type="SAM" id="Phobius"/>
    </source>
</evidence>
<reference evidence="2 3" key="1">
    <citation type="submission" date="2019-12" db="EMBL/GenBank/DDBJ databases">
        <title>The genome of Stappia indica PHM037.</title>
        <authorList>
            <person name="Kacar D."/>
            <person name="Galan B."/>
            <person name="Canedo L."/>
            <person name="Rodriguez P."/>
            <person name="de la Calle F."/>
            <person name="Garcia J.L."/>
        </authorList>
    </citation>
    <scope>NUCLEOTIDE SEQUENCE [LARGE SCALE GENOMIC DNA]</scope>
    <source>
        <strain evidence="2 3">PHM037</strain>
    </source>
</reference>
<evidence type="ECO:0000313" key="2">
    <source>
        <dbReference type="EMBL" id="QGZ33911.1"/>
    </source>
</evidence>